<protein>
    <submittedName>
        <fullName evidence="1">(African queen) hypothetical protein</fullName>
    </submittedName>
</protein>
<gene>
    <name evidence="1" type="ORF">DCHRY22_LOCUS6568</name>
</gene>
<dbReference type="Proteomes" id="UP000789524">
    <property type="component" value="Unassembled WGS sequence"/>
</dbReference>
<evidence type="ECO:0000313" key="2">
    <source>
        <dbReference type="Proteomes" id="UP000789524"/>
    </source>
</evidence>
<evidence type="ECO:0000313" key="1">
    <source>
        <dbReference type="EMBL" id="CAG9565798.1"/>
    </source>
</evidence>
<name>A0A8J2QTB2_9NEOP</name>
<dbReference type="EMBL" id="CAKASE010000054">
    <property type="protein sequence ID" value="CAG9565798.1"/>
    <property type="molecule type" value="Genomic_DNA"/>
</dbReference>
<keyword evidence="2" id="KW-1185">Reference proteome</keyword>
<proteinExistence type="predicted"/>
<accession>A0A8J2QTB2</accession>
<sequence>MLERRSDLSWRLELLDKDERPDTGVDVRFDGSRQYRRGLPPSPPPLLPLSLLSVCPVVSAEGAVLRRRPWFRSSGSVASPFIINRSSVFYISIKAVTSVRGVSDKHYVFDECGGTIKTKQLERSGNKMKRSEREEE</sequence>
<comment type="caution">
    <text evidence="1">The sequence shown here is derived from an EMBL/GenBank/DDBJ whole genome shotgun (WGS) entry which is preliminary data.</text>
</comment>
<reference evidence="1" key="1">
    <citation type="submission" date="2021-09" db="EMBL/GenBank/DDBJ databases">
        <authorList>
            <person name="Martin H S."/>
        </authorList>
    </citation>
    <scope>NUCLEOTIDE SEQUENCE</scope>
</reference>
<organism evidence="1 2">
    <name type="scientific">Danaus chrysippus</name>
    <name type="common">African queen</name>
    <dbReference type="NCBI Taxonomy" id="151541"/>
    <lineage>
        <taxon>Eukaryota</taxon>
        <taxon>Metazoa</taxon>
        <taxon>Ecdysozoa</taxon>
        <taxon>Arthropoda</taxon>
        <taxon>Hexapoda</taxon>
        <taxon>Insecta</taxon>
        <taxon>Pterygota</taxon>
        <taxon>Neoptera</taxon>
        <taxon>Endopterygota</taxon>
        <taxon>Lepidoptera</taxon>
        <taxon>Glossata</taxon>
        <taxon>Ditrysia</taxon>
        <taxon>Papilionoidea</taxon>
        <taxon>Nymphalidae</taxon>
        <taxon>Danainae</taxon>
        <taxon>Danaini</taxon>
        <taxon>Danaina</taxon>
        <taxon>Danaus</taxon>
        <taxon>Anosia</taxon>
    </lineage>
</organism>
<dbReference type="AlphaFoldDB" id="A0A8J2QTB2"/>